<dbReference type="InterPro" id="IPR050113">
    <property type="entry name" value="Ub_conjugating_enzyme"/>
</dbReference>
<sequence>MFSPLSLPSSSSVSSLARSKSKRGTNPISTSQQVADVNPVARSAVSFEYASLLAKLHCPLGVYVVPSVETIMVWDAVLFVHQGYYSDAVLKFRLSFPSNYPEKPPAVTFITDVFHPLISSDGAFNITPQIRTWRPGQHHVFDVLHFVKAAFKSHVLEKLEEADCFNREAYRFHDSTPSFVALASQSASLSKSTSSLFDMDQPTMTAKPSHGMRFTDLDLKVLREERAKYGLKSWEGETAN</sequence>
<dbReference type="eggNOG" id="KOG0429">
    <property type="taxonomic scope" value="Eukaryota"/>
</dbReference>
<dbReference type="EMBL" id="LATX01001892">
    <property type="protein sequence ID" value="KTB36550.1"/>
    <property type="molecule type" value="Genomic_DNA"/>
</dbReference>
<dbReference type="PROSITE" id="PS50127">
    <property type="entry name" value="UBC_2"/>
    <property type="match status" value="1"/>
</dbReference>
<dbReference type="InterPro" id="IPR016135">
    <property type="entry name" value="UBQ-conjugating_enzyme/RWD"/>
</dbReference>
<feature type="region of interest" description="Disordered" evidence="2">
    <location>
        <begin position="1"/>
        <end position="31"/>
    </location>
</feature>
<dbReference type="CDD" id="cd23814">
    <property type="entry name" value="UEV_AKTIP"/>
    <property type="match status" value="1"/>
</dbReference>
<dbReference type="InterPro" id="IPR000608">
    <property type="entry name" value="UBC"/>
</dbReference>
<dbReference type="PANTHER" id="PTHR24067">
    <property type="entry name" value="UBIQUITIN-CONJUGATING ENZYME E2"/>
    <property type="match status" value="1"/>
</dbReference>
<dbReference type="AlphaFoldDB" id="A0A0W0FJT1"/>
<dbReference type="Gene3D" id="3.10.110.10">
    <property type="entry name" value="Ubiquitin Conjugating Enzyme"/>
    <property type="match status" value="1"/>
</dbReference>
<name>A0A0W0FJT1_MONRR</name>
<evidence type="ECO:0000313" key="4">
    <source>
        <dbReference type="EMBL" id="KTB36550.1"/>
    </source>
</evidence>
<reference evidence="4 5" key="1">
    <citation type="submission" date="2015-12" db="EMBL/GenBank/DDBJ databases">
        <title>Draft genome sequence of Moniliophthora roreri, the causal agent of frosty pod rot of cacao.</title>
        <authorList>
            <person name="Aime M.C."/>
            <person name="Diaz-Valderrama J.R."/>
            <person name="Kijpornyongpan T."/>
            <person name="Phillips-Mora W."/>
        </authorList>
    </citation>
    <scope>NUCLEOTIDE SEQUENCE [LARGE SCALE GENOMIC DNA]</scope>
    <source>
        <strain evidence="4 5">MCA 2952</strain>
    </source>
</reference>
<evidence type="ECO:0000256" key="1">
    <source>
        <dbReference type="ARBA" id="ARBA00022786"/>
    </source>
</evidence>
<protein>
    <recommendedName>
        <fullName evidence="3">UBC core domain-containing protein</fullName>
    </recommendedName>
</protein>
<gene>
    <name evidence="4" type="ORF">WG66_10761</name>
</gene>
<dbReference type="Pfam" id="PF00179">
    <property type="entry name" value="UQ_con"/>
    <property type="match status" value="1"/>
</dbReference>
<feature type="domain" description="UBC core" evidence="3">
    <location>
        <begin position="40"/>
        <end position="192"/>
    </location>
</feature>
<evidence type="ECO:0000256" key="2">
    <source>
        <dbReference type="SAM" id="MobiDB-lite"/>
    </source>
</evidence>
<evidence type="ECO:0000313" key="5">
    <source>
        <dbReference type="Proteomes" id="UP000054988"/>
    </source>
</evidence>
<keyword evidence="1" id="KW-0833">Ubl conjugation pathway</keyword>
<comment type="caution">
    <text evidence="4">The sequence shown here is derived from an EMBL/GenBank/DDBJ whole genome shotgun (WGS) entry which is preliminary data.</text>
</comment>
<feature type="compositionally biased region" description="Low complexity" evidence="2">
    <location>
        <begin position="1"/>
        <end position="18"/>
    </location>
</feature>
<dbReference type="Proteomes" id="UP000054988">
    <property type="component" value="Unassembled WGS sequence"/>
</dbReference>
<proteinExistence type="predicted"/>
<dbReference type="SUPFAM" id="SSF54495">
    <property type="entry name" value="UBC-like"/>
    <property type="match status" value="1"/>
</dbReference>
<dbReference type="SMART" id="SM00212">
    <property type="entry name" value="UBCc"/>
    <property type="match status" value="1"/>
</dbReference>
<organism evidence="4 5">
    <name type="scientific">Moniliophthora roreri</name>
    <name type="common">Frosty pod rot fungus</name>
    <name type="synonym">Monilia roreri</name>
    <dbReference type="NCBI Taxonomy" id="221103"/>
    <lineage>
        <taxon>Eukaryota</taxon>
        <taxon>Fungi</taxon>
        <taxon>Dikarya</taxon>
        <taxon>Basidiomycota</taxon>
        <taxon>Agaricomycotina</taxon>
        <taxon>Agaricomycetes</taxon>
        <taxon>Agaricomycetidae</taxon>
        <taxon>Agaricales</taxon>
        <taxon>Marasmiineae</taxon>
        <taxon>Marasmiaceae</taxon>
        <taxon>Moniliophthora</taxon>
    </lineage>
</organism>
<evidence type="ECO:0000259" key="3">
    <source>
        <dbReference type="PROSITE" id="PS50127"/>
    </source>
</evidence>
<accession>A0A0W0FJT1</accession>